<dbReference type="GeneID" id="63681140"/>
<protein>
    <submittedName>
        <fullName evidence="1">Uncharacterized protein</fullName>
    </submittedName>
</protein>
<evidence type="ECO:0000313" key="1">
    <source>
        <dbReference type="EMBL" id="KIH89126.1"/>
    </source>
</evidence>
<dbReference type="EMBL" id="AWTV01000009">
    <property type="protein sequence ID" value="KIH89126.1"/>
    <property type="molecule type" value="Genomic_DNA"/>
</dbReference>
<gene>
    <name evidence="1" type="ORF">SPBR_07967</name>
</gene>
<organism evidence="1 2">
    <name type="scientific">Sporothrix brasiliensis 5110</name>
    <dbReference type="NCBI Taxonomy" id="1398154"/>
    <lineage>
        <taxon>Eukaryota</taxon>
        <taxon>Fungi</taxon>
        <taxon>Dikarya</taxon>
        <taxon>Ascomycota</taxon>
        <taxon>Pezizomycotina</taxon>
        <taxon>Sordariomycetes</taxon>
        <taxon>Sordariomycetidae</taxon>
        <taxon>Ophiostomatales</taxon>
        <taxon>Ophiostomataceae</taxon>
        <taxon>Sporothrix</taxon>
    </lineage>
</organism>
<reference evidence="1 2" key="1">
    <citation type="journal article" date="2014" name="BMC Genomics">
        <title>Comparative genomics of the major fungal agents of human and animal Sporotrichosis: Sporothrix schenckii and Sporothrix brasiliensis.</title>
        <authorList>
            <person name="Teixeira M.M."/>
            <person name="de Almeida L.G."/>
            <person name="Kubitschek-Barreira P."/>
            <person name="Alves F.L."/>
            <person name="Kioshima E.S."/>
            <person name="Abadio A.K."/>
            <person name="Fernandes L."/>
            <person name="Derengowski L.S."/>
            <person name="Ferreira K.S."/>
            <person name="Souza R.C."/>
            <person name="Ruiz J.C."/>
            <person name="de Andrade N.C."/>
            <person name="Paes H.C."/>
            <person name="Nicola A.M."/>
            <person name="Albuquerque P."/>
            <person name="Gerber A.L."/>
            <person name="Martins V.P."/>
            <person name="Peconick L.D."/>
            <person name="Neto A.V."/>
            <person name="Chaucanez C.B."/>
            <person name="Silva P.A."/>
            <person name="Cunha O.L."/>
            <person name="de Oliveira F.F."/>
            <person name="dos Santos T.C."/>
            <person name="Barros A.L."/>
            <person name="Soares M.A."/>
            <person name="de Oliveira L.M."/>
            <person name="Marini M.M."/>
            <person name="Villalobos-Duno H."/>
            <person name="Cunha M.M."/>
            <person name="de Hoog S."/>
            <person name="da Silveira J.F."/>
            <person name="Henrissat B."/>
            <person name="Nino-Vega G.A."/>
            <person name="Cisalpino P.S."/>
            <person name="Mora-Montes H.M."/>
            <person name="Almeida S.R."/>
            <person name="Stajich J.E."/>
            <person name="Lopes-Bezerra L.M."/>
            <person name="Vasconcelos A.T."/>
            <person name="Felipe M.S."/>
        </authorList>
    </citation>
    <scope>NUCLEOTIDE SEQUENCE [LARGE SCALE GENOMIC DNA]</scope>
    <source>
        <strain evidence="1 2">5110</strain>
    </source>
</reference>
<dbReference type="Proteomes" id="UP000031575">
    <property type="component" value="Unassembled WGS sequence"/>
</dbReference>
<comment type="caution">
    <text evidence="1">The sequence shown here is derived from an EMBL/GenBank/DDBJ whole genome shotgun (WGS) entry which is preliminary data.</text>
</comment>
<keyword evidence="2" id="KW-1185">Reference proteome</keyword>
<accession>A0A0C2IJ16</accession>
<dbReference type="HOGENOM" id="CLU_1836441_0_0_1"/>
<evidence type="ECO:0000313" key="2">
    <source>
        <dbReference type="Proteomes" id="UP000031575"/>
    </source>
</evidence>
<dbReference type="AlphaFoldDB" id="A0A0C2IJ16"/>
<name>A0A0C2IJ16_9PEZI</name>
<dbReference type="RefSeq" id="XP_040617136.1">
    <property type="nucleotide sequence ID" value="XM_040766219.1"/>
</dbReference>
<sequence>MPNTVNDTPSPRAAPDLVAGQLMAGVARAQTDDVMRDMMLAATDASAVAAHGLTETGVGVVSENSAHDACPTHCALGSGTVSVQGSVCIGFGFNDGGHNAAFFGNLENSIMGLGSADKGQSLGSPGVLAEQLPAPKVQTK</sequence>
<dbReference type="VEuPathDB" id="FungiDB:SPBR_07967"/>
<proteinExistence type="predicted"/>